<gene>
    <name evidence="4" type="ORF">J1899_02855</name>
</gene>
<evidence type="ECO:0000313" key="5">
    <source>
        <dbReference type="Proteomes" id="UP000679247"/>
    </source>
</evidence>
<organism evidence="4 5">
    <name type="scientific">Cytobacillus gottheilii</name>
    <dbReference type="NCBI Taxonomy" id="859144"/>
    <lineage>
        <taxon>Bacteria</taxon>
        <taxon>Bacillati</taxon>
        <taxon>Bacillota</taxon>
        <taxon>Bacilli</taxon>
        <taxon>Bacillales</taxon>
        <taxon>Bacillaceae</taxon>
        <taxon>Cytobacillus</taxon>
    </lineage>
</organism>
<evidence type="ECO:0000313" key="4">
    <source>
        <dbReference type="EMBL" id="QVY62070.1"/>
    </source>
</evidence>
<keyword evidence="5" id="KW-1185">Reference proteome</keyword>
<dbReference type="PANTHER" id="PTHR43581">
    <property type="entry name" value="ATP/GTP PHOSPHATASE"/>
    <property type="match status" value="1"/>
</dbReference>
<dbReference type="RefSeq" id="WP_214477419.1">
    <property type="nucleotide sequence ID" value="NZ_CP071709.1"/>
</dbReference>
<evidence type="ECO:0000259" key="2">
    <source>
        <dbReference type="Pfam" id="PF13175"/>
    </source>
</evidence>
<evidence type="ECO:0000259" key="3">
    <source>
        <dbReference type="Pfam" id="PF20469"/>
    </source>
</evidence>
<feature type="domain" description="OLD protein-like TOPRIM" evidence="3">
    <location>
        <begin position="422"/>
        <end position="491"/>
    </location>
</feature>
<dbReference type="Gene3D" id="3.40.50.300">
    <property type="entry name" value="P-loop containing nucleotide triphosphate hydrolases"/>
    <property type="match status" value="1"/>
</dbReference>
<dbReference type="Proteomes" id="UP000679247">
    <property type="component" value="Chromosome"/>
</dbReference>
<feature type="coiled-coil region" evidence="1">
    <location>
        <begin position="173"/>
        <end position="200"/>
    </location>
</feature>
<dbReference type="Pfam" id="PF20469">
    <property type="entry name" value="OLD-like_TOPRIM"/>
    <property type="match status" value="1"/>
</dbReference>
<dbReference type="SUPFAM" id="SSF52540">
    <property type="entry name" value="P-loop containing nucleoside triphosphate hydrolases"/>
    <property type="match status" value="1"/>
</dbReference>
<dbReference type="InterPro" id="IPR034139">
    <property type="entry name" value="TOPRIM_OLD"/>
</dbReference>
<dbReference type="EMBL" id="CP071709">
    <property type="protein sequence ID" value="QVY62070.1"/>
    <property type="molecule type" value="Genomic_DNA"/>
</dbReference>
<keyword evidence="1" id="KW-0175">Coiled coil</keyword>
<proteinExistence type="predicted"/>
<dbReference type="InterPro" id="IPR051396">
    <property type="entry name" value="Bact_Antivir_Def_Nuclease"/>
</dbReference>
<sequence length="611" mass="69073">MKLKSIKIKNFRGFSDETTINFENLTAFIGKNDAGKSTVLEALEIFFNNSIVTCEREDLSINSVGDTIEITCIFNNLPDIITLDSTSPTNLANEFLLNPQDDLEIKKCFKATSSKPKPTTFIVCNHPSVQGYHNLLDLKNADLKALARRLNLPADIYQANSNPSIRAAIWHSIDNLQLELTELQVDKENAKKIYDSLEKYLPIYALFQSDRPSKDDDKEVTDPMKLAVQQALLELNAELERIKEEVKQKAISTAERTLEKLKEMDSELASSLIPEFKTEPKFDSLFKLSINSDDNIPINKRGSGVRRLILLNFFRAEVERKLGESGSQSVIYAFEEPETSQHPKHQEILMQAFMDLAYNTNSQVILTTHTPALGSLLPLESLRFITKDNGNRVVKCGEESVFKEIVDTLGILPDPITLNTKVLLLLEGQGDVVFIRHLCEKLKEGGVIPCTLQEAGFALVPTGGCGNLKAWSTLKLAEQFEIPWCVLLDSDLGTPEAIKNTETKEELERQGIKIYLTRKREPENYLHNDCFSSYGLSINFSDTEDAKVTINQHTRISKTKALEHFWPMMTFENIRQSESYLTESGEEKFEFTDMILDFLTLVNERSVVTSH</sequence>
<accession>A0ABX8FD60</accession>
<name>A0ABX8FD60_9BACI</name>
<dbReference type="PANTHER" id="PTHR43581:SF4">
    <property type="entry name" value="ATP_GTP PHOSPHATASE"/>
    <property type="match status" value="1"/>
</dbReference>
<feature type="domain" description="Endonuclease GajA/Old nuclease/RecF-like AAA" evidence="2">
    <location>
        <begin position="1"/>
        <end position="372"/>
    </location>
</feature>
<dbReference type="InterPro" id="IPR027417">
    <property type="entry name" value="P-loop_NTPase"/>
</dbReference>
<dbReference type="Pfam" id="PF13175">
    <property type="entry name" value="AAA_15"/>
    <property type="match status" value="1"/>
</dbReference>
<protein>
    <submittedName>
        <fullName evidence="4">AAA family ATPase</fullName>
    </submittedName>
</protein>
<evidence type="ECO:0000256" key="1">
    <source>
        <dbReference type="SAM" id="Coils"/>
    </source>
</evidence>
<feature type="coiled-coil region" evidence="1">
    <location>
        <begin position="225"/>
        <end position="264"/>
    </location>
</feature>
<dbReference type="InterPro" id="IPR041685">
    <property type="entry name" value="AAA_GajA/Old/RecF-like"/>
</dbReference>
<reference evidence="4 5" key="1">
    <citation type="submission" date="2021-03" db="EMBL/GenBank/DDBJ databases">
        <title>The first data on the complete genome of the tetrodotoxin-producing bacterium.</title>
        <authorList>
            <person name="Melnikova D.I."/>
            <person name="Nijland R."/>
            <person name="Magarlamov T.Y."/>
        </authorList>
    </citation>
    <scope>NUCLEOTIDE SEQUENCE [LARGE SCALE GENOMIC DNA]</scope>
    <source>
        <strain evidence="4 5">1839</strain>
    </source>
</reference>